<gene>
    <name evidence="11" type="primary">LOC102803149</name>
</gene>
<evidence type="ECO:0000256" key="2">
    <source>
        <dbReference type="ARBA" id="ARBA00008124"/>
    </source>
</evidence>
<dbReference type="Gene3D" id="3.40.50.300">
    <property type="entry name" value="P-loop containing nucleotide triphosphate hydrolases"/>
    <property type="match status" value="1"/>
</dbReference>
<evidence type="ECO:0000256" key="4">
    <source>
        <dbReference type="ARBA" id="ARBA00022692"/>
    </source>
</evidence>
<evidence type="ECO:0000256" key="5">
    <source>
        <dbReference type="ARBA" id="ARBA00022968"/>
    </source>
</evidence>
<dbReference type="Pfam" id="PF06990">
    <property type="entry name" value="Gal-3-0_sulfotr"/>
    <property type="match status" value="1"/>
</dbReference>
<keyword evidence="6" id="KW-1133">Transmembrane helix</keyword>
<keyword evidence="9" id="KW-0325">Glycoprotein</keyword>
<keyword evidence="5" id="KW-0735">Signal-anchor</keyword>
<accession>A0ABM0M7S9</accession>
<dbReference type="GeneID" id="102803149"/>
<evidence type="ECO:0000313" key="11">
    <source>
        <dbReference type="RefSeq" id="XP_006816070.1"/>
    </source>
</evidence>
<dbReference type="PANTHER" id="PTHR14647">
    <property type="entry name" value="GALACTOSE-3-O-SULFOTRANSFERASE"/>
    <property type="match status" value="1"/>
</dbReference>
<evidence type="ECO:0000256" key="7">
    <source>
        <dbReference type="ARBA" id="ARBA00023034"/>
    </source>
</evidence>
<reference evidence="11" key="1">
    <citation type="submission" date="2025-08" db="UniProtKB">
        <authorList>
            <consortium name="RefSeq"/>
        </authorList>
    </citation>
    <scope>IDENTIFICATION</scope>
    <source>
        <tissue evidence="11">Testes</tissue>
    </source>
</reference>
<evidence type="ECO:0000256" key="8">
    <source>
        <dbReference type="ARBA" id="ARBA00023136"/>
    </source>
</evidence>
<evidence type="ECO:0000256" key="6">
    <source>
        <dbReference type="ARBA" id="ARBA00022989"/>
    </source>
</evidence>
<evidence type="ECO:0000256" key="3">
    <source>
        <dbReference type="ARBA" id="ARBA00022679"/>
    </source>
</evidence>
<dbReference type="SUPFAM" id="SSF52540">
    <property type="entry name" value="P-loop containing nucleoside triphosphate hydrolases"/>
    <property type="match status" value="1"/>
</dbReference>
<keyword evidence="8" id="KW-0472">Membrane</keyword>
<dbReference type="InterPro" id="IPR027417">
    <property type="entry name" value="P-loop_NTPase"/>
</dbReference>
<dbReference type="InterPro" id="IPR009729">
    <property type="entry name" value="Gal-3-0_sulfotransfrase"/>
</dbReference>
<evidence type="ECO:0000313" key="10">
    <source>
        <dbReference type="Proteomes" id="UP000694865"/>
    </source>
</evidence>
<organism evidence="10 11">
    <name type="scientific">Saccoglossus kowalevskii</name>
    <name type="common">Acorn worm</name>
    <dbReference type="NCBI Taxonomy" id="10224"/>
    <lineage>
        <taxon>Eukaryota</taxon>
        <taxon>Metazoa</taxon>
        <taxon>Hemichordata</taxon>
        <taxon>Enteropneusta</taxon>
        <taxon>Harrimaniidae</taxon>
        <taxon>Saccoglossus</taxon>
    </lineage>
</organism>
<keyword evidence="7" id="KW-0333">Golgi apparatus</keyword>
<dbReference type="Proteomes" id="UP000694865">
    <property type="component" value="Unplaced"/>
</dbReference>
<proteinExistence type="inferred from homology"/>
<evidence type="ECO:0000256" key="1">
    <source>
        <dbReference type="ARBA" id="ARBA00004323"/>
    </source>
</evidence>
<keyword evidence="4" id="KW-0812">Transmembrane</keyword>
<comment type="subcellular location">
    <subcellularLocation>
        <location evidence="1">Golgi apparatus membrane</location>
        <topology evidence="1">Single-pass type II membrane protein</topology>
    </subcellularLocation>
</comment>
<keyword evidence="10" id="KW-1185">Reference proteome</keyword>
<evidence type="ECO:0000256" key="9">
    <source>
        <dbReference type="ARBA" id="ARBA00023180"/>
    </source>
</evidence>
<dbReference type="PANTHER" id="PTHR14647:SF87">
    <property type="entry name" value="PUTATIVE-RELATED"/>
    <property type="match status" value="1"/>
</dbReference>
<protein>
    <submittedName>
        <fullName evidence="11">Galactosylceramide sulfotransferase-like</fullName>
    </submittedName>
</protein>
<comment type="similarity">
    <text evidence="2">Belongs to the galactose-3-O-sulfotransferase family.</text>
</comment>
<keyword evidence="3" id="KW-0808">Transferase</keyword>
<name>A0ABM0M7S9_SACKO</name>
<dbReference type="RefSeq" id="XP_006816070.1">
    <property type="nucleotide sequence ID" value="XM_006816007.1"/>
</dbReference>
<sequence length="360" mass="42842">MLKVGDGNLSFWSTKVSDINGTCRPVNNVVFIKTHKTGSTTLATIIERYGYINNLSFVLNPHSHILTDKLFNRNMAYKSPPPLDFKENHKLQFNIITNHARYSRIEMESVIQSGAKYITIIRYPVTNLESAFGYFRLAERLDLTHNKNPFYTFVNEIDKYSTESFFRRPYIRNGQMYDLGLNPENQKSVASIQKKIKDLSREFDLVLIHEYYDESLVLLKNLMCWHFNDIVYIPKGIRSKQFRYNIDNSFEMKIKRWSLADFLLYEHFNRTFWKKIQTYGQTFYNDLHRFRQKQHNVTMTCIEEGAVDTFDAREEKWVLVANATEFCRLLRLEDTQYWKLLAQRQMIAALHRMNFNFTLN</sequence>